<dbReference type="CDD" id="cd01086">
    <property type="entry name" value="MetAP1"/>
    <property type="match status" value="1"/>
</dbReference>
<dbReference type="HOGENOM" id="CLU_015857_0_1_7"/>
<feature type="binding site" evidence="6">
    <location>
        <position position="239"/>
    </location>
    <ligand>
        <name>a divalent metal cation</name>
        <dbReference type="ChEBI" id="CHEBI:60240"/>
        <label>2</label>
        <note>catalytic</note>
    </ligand>
</feature>
<dbReference type="STRING" id="502025.Hoch_4368"/>
<dbReference type="EC" id="3.4.11.18" evidence="6 7"/>
<comment type="function">
    <text evidence="1 6">Removes the N-terminal methionine from nascent proteins. The N-terminal methionine is often cleaved when the second residue in the primary sequence is small and uncharged (Met-Ala-, Cys, Gly, Pro, Ser, Thr, or Val). Requires deformylation of the N(alpha)-formylated initiator methionine before it can be hydrolyzed.</text>
</comment>
<proteinExistence type="inferred from homology"/>
<keyword evidence="5 6" id="KW-0378">Hydrolase</keyword>
<dbReference type="InterPro" id="IPR036005">
    <property type="entry name" value="Creatinase/aminopeptidase-like"/>
</dbReference>
<dbReference type="RefSeq" id="WP_012829460.1">
    <property type="nucleotide sequence ID" value="NC_013440.1"/>
</dbReference>
<evidence type="ECO:0000256" key="6">
    <source>
        <dbReference type="HAMAP-Rule" id="MF_01974"/>
    </source>
</evidence>
<feature type="domain" description="Peptidase M24" evidence="8">
    <location>
        <begin position="13"/>
        <end position="246"/>
    </location>
</feature>
<feature type="binding site" evidence="6">
    <location>
        <position position="175"/>
    </location>
    <ligand>
        <name>a divalent metal cation</name>
        <dbReference type="ChEBI" id="CHEBI:60240"/>
        <label>2</label>
        <note>catalytic</note>
    </ligand>
</feature>
<organism evidence="9 10">
    <name type="scientific">Haliangium ochraceum (strain DSM 14365 / JCM 11303 / SMP-2)</name>
    <dbReference type="NCBI Taxonomy" id="502025"/>
    <lineage>
        <taxon>Bacteria</taxon>
        <taxon>Pseudomonadati</taxon>
        <taxon>Myxococcota</taxon>
        <taxon>Polyangia</taxon>
        <taxon>Haliangiales</taxon>
        <taxon>Kofleriaceae</taxon>
        <taxon>Haliangium</taxon>
    </lineage>
</organism>
<dbReference type="PANTHER" id="PTHR43330">
    <property type="entry name" value="METHIONINE AMINOPEPTIDASE"/>
    <property type="match status" value="1"/>
</dbReference>
<comment type="similarity">
    <text evidence="6">Belongs to the peptidase M24A family. Methionine aminopeptidase type 1 subfamily.</text>
</comment>
<evidence type="ECO:0000256" key="2">
    <source>
        <dbReference type="ARBA" id="ARBA00022438"/>
    </source>
</evidence>
<dbReference type="EMBL" id="CP001804">
    <property type="protein sequence ID" value="ACY16862.1"/>
    <property type="molecule type" value="Genomic_DNA"/>
</dbReference>
<evidence type="ECO:0000259" key="8">
    <source>
        <dbReference type="Pfam" id="PF00557"/>
    </source>
</evidence>
<evidence type="ECO:0000256" key="4">
    <source>
        <dbReference type="ARBA" id="ARBA00022723"/>
    </source>
</evidence>
<dbReference type="GO" id="GO:0006508">
    <property type="term" value="P:proteolysis"/>
    <property type="evidence" value="ECO:0007669"/>
    <property type="project" value="UniProtKB-KW"/>
</dbReference>
<name>D0LMF6_HALO1</name>
<dbReference type="Proteomes" id="UP000001880">
    <property type="component" value="Chromosome"/>
</dbReference>
<dbReference type="eggNOG" id="COG0024">
    <property type="taxonomic scope" value="Bacteria"/>
</dbReference>
<dbReference type="KEGG" id="hoh:Hoch_4368"/>
<reference evidence="9 10" key="1">
    <citation type="journal article" date="2010" name="Stand. Genomic Sci.">
        <title>Complete genome sequence of Haliangium ochraceum type strain (SMP-2).</title>
        <authorList>
            <consortium name="US DOE Joint Genome Institute (JGI-PGF)"/>
            <person name="Ivanova N."/>
            <person name="Daum C."/>
            <person name="Lang E."/>
            <person name="Abt B."/>
            <person name="Kopitz M."/>
            <person name="Saunders E."/>
            <person name="Lapidus A."/>
            <person name="Lucas S."/>
            <person name="Glavina Del Rio T."/>
            <person name="Nolan M."/>
            <person name="Tice H."/>
            <person name="Copeland A."/>
            <person name="Cheng J.F."/>
            <person name="Chen F."/>
            <person name="Bruce D."/>
            <person name="Goodwin L."/>
            <person name="Pitluck S."/>
            <person name="Mavromatis K."/>
            <person name="Pati A."/>
            <person name="Mikhailova N."/>
            <person name="Chen A."/>
            <person name="Palaniappan K."/>
            <person name="Land M."/>
            <person name="Hauser L."/>
            <person name="Chang Y.J."/>
            <person name="Jeffries C.D."/>
            <person name="Detter J.C."/>
            <person name="Brettin T."/>
            <person name="Rohde M."/>
            <person name="Goker M."/>
            <person name="Bristow J."/>
            <person name="Markowitz V."/>
            <person name="Eisen J.A."/>
            <person name="Hugenholtz P."/>
            <person name="Kyrpides N.C."/>
            <person name="Klenk H.P."/>
        </authorList>
    </citation>
    <scope>NUCLEOTIDE SEQUENCE [LARGE SCALE GENOMIC DNA]</scope>
    <source>
        <strain evidence="10">DSM 14365 / CIP 107738 / JCM 11303 / AJ 13395 / SMP-2</strain>
    </source>
</reference>
<evidence type="ECO:0000256" key="5">
    <source>
        <dbReference type="ARBA" id="ARBA00022801"/>
    </source>
</evidence>
<comment type="cofactor">
    <cofactor evidence="6">
        <name>Co(2+)</name>
        <dbReference type="ChEBI" id="CHEBI:48828"/>
    </cofactor>
    <cofactor evidence="6">
        <name>Zn(2+)</name>
        <dbReference type="ChEBI" id="CHEBI:29105"/>
    </cofactor>
    <cofactor evidence="6">
        <name>Mn(2+)</name>
        <dbReference type="ChEBI" id="CHEBI:29035"/>
    </cofactor>
    <cofactor evidence="6">
        <name>Fe(2+)</name>
        <dbReference type="ChEBI" id="CHEBI:29033"/>
    </cofactor>
    <text evidence="6">Binds 2 divalent metal cations per subunit. Has a high-affinity and a low affinity metal-binding site. The true nature of the physiological cofactor is under debate. The enzyme is active with cobalt, zinc, manganese or divalent iron ions. Most likely, methionine aminopeptidases function as mononuclear Fe(2+)-metalloproteases under physiological conditions, and the catalytically relevant metal-binding site has been assigned to the histidine-containing high-affinity site.</text>
</comment>
<feature type="binding site" evidence="6">
    <location>
        <position position="112"/>
    </location>
    <ligand>
        <name>a divalent metal cation</name>
        <dbReference type="ChEBI" id="CHEBI:60240"/>
        <label>1</label>
    </ligand>
</feature>
<gene>
    <name evidence="6" type="primary">map</name>
    <name evidence="9" type="ordered locus">Hoch_4368</name>
</gene>
<dbReference type="NCBIfam" id="TIGR00500">
    <property type="entry name" value="met_pdase_I"/>
    <property type="match status" value="1"/>
</dbReference>
<accession>D0LMF6</accession>
<dbReference type="OrthoDB" id="9802055at2"/>
<feature type="binding site" evidence="6">
    <location>
        <position position="182"/>
    </location>
    <ligand>
        <name>substrate</name>
    </ligand>
</feature>
<dbReference type="HAMAP" id="MF_01974">
    <property type="entry name" value="MetAP_1"/>
    <property type="match status" value="1"/>
</dbReference>
<evidence type="ECO:0000256" key="7">
    <source>
        <dbReference type="RuleBase" id="RU003653"/>
    </source>
</evidence>
<dbReference type="PRINTS" id="PR00599">
    <property type="entry name" value="MAPEPTIDASE"/>
</dbReference>
<protein>
    <recommendedName>
        <fullName evidence="6 7">Methionine aminopeptidase</fullName>
        <shortName evidence="6">MAP</shortName>
        <shortName evidence="6">MetAP</shortName>
        <ecNumber evidence="6 7">3.4.11.18</ecNumber>
    </recommendedName>
    <alternativeName>
        <fullName evidence="6">Peptidase M</fullName>
    </alternativeName>
</protein>
<feature type="binding site" evidence="6">
    <location>
        <position position="112"/>
    </location>
    <ligand>
        <name>a divalent metal cation</name>
        <dbReference type="ChEBI" id="CHEBI:60240"/>
        <label>2</label>
        <note>catalytic</note>
    </ligand>
</feature>
<sequence>MAVRLKSKSEIATMRKVGLAVVDVLDAVHEACRPGTTTAALNQIAYEVMTRAGGVSSFLGYAPGGAPPYPAVLCTSINHEIVHGIPSQQVRLAEGDLIGIDFACHIDGFCADSARTVGVGSIAPAAQELLDVARDALDHAIALCTPGKRLGDLGWAVQSHAESNGYSVVRHFCGHGIGRRMHEDPQVPNYGRAGHGRRLKRGMVLAIEPMLNVGSAALEVLEDGWTVVTRDGELSAHFEHSVAITDDGPLVLTRR</sequence>
<dbReference type="GO" id="GO:0070006">
    <property type="term" value="F:metalloaminopeptidase activity"/>
    <property type="evidence" value="ECO:0007669"/>
    <property type="project" value="UniProtKB-UniRule"/>
</dbReference>
<evidence type="ECO:0000313" key="10">
    <source>
        <dbReference type="Proteomes" id="UP000001880"/>
    </source>
</evidence>
<evidence type="ECO:0000313" key="9">
    <source>
        <dbReference type="EMBL" id="ACY16862.1"/>
    </source>
</evidence>
<dbReference type="PROSITE" id="PS00680">
    <property type="entry name" value="MAP_1"/>
    <property type="match status" value="1"/>
</dbReference>
<feature type="binding site" evidence="6">
    <location>
        <position position="101"/>
    </location>
    <ligand>
        <name>a divalent metal cation</name>
        <dbReference type="ChEBI" id="CHEBI:60240"/>
        <label>1</label>
    </ligand>
</feature>
<feature type="binding site" evidence="6">
    <location>
        <position position="83"/>
    </location>
    <ligand>
        <name>substrate</name>
    </ligand>
</feature>
<dbReference type="SUPFAM" id="SSF55920">
    <property type="entry name" value="Creatinase/aminopeptidase"/>
    <property type="match status" value="1"/>
</dbReference>
<evidence type="ECO:0000256" key="3">
    <source>
        <dbReference type="ARBA" id="ARBA00022670"/>
    </source>
</evidence>
<keyword evidence="10" id="KW-1185">Reference proteome</keyword>
<dbReference type="GO" id="GO:0005829">
    <property type="term" value="C:cytosol"/>
    <property type="evidence" value="ECO:0007669"/>
    <property type="project" value="TreeGrafter"/>
</dbReference>
<evidence type="ECO:0000256" key="1">
    <source>
        <dbReference type="ARBA" id="ARBA00002521"/>
    </source>
</evidence>
<keyword evidence="2 6" id="KW-0031">Aminopeptidase</keyword>
<dbReference type="GO" id="GO:0046872">
    <property type="term" value="F:metal ion binding"/>
    <property type="evidence" value="ECO:0007669"/>
    <property type="project" value="UniProtKB-UniRule"/>
</dbReference>
<feature type="binding site" evidence="6">
    <location>
        <position position="208"/>
    </location>
    <ligand>
        <name>a divalent metal cation</name>
        <dbReference type="ChEBI" id="CHEBI:60240"/>
        <label>2</label>
        <note>catalytic</note>
    </ligand>
</feature>
<comment type="subunit">
    <text evidence="6">Monomer.</text>
</comment>
<keyword evidence="3 6" id="KW-0645">Protease</keyword>
<dbReference type="InterPro" id="IPR000994">
    <property type="entry name" value="Pept_M24"/>
</dbReference>
<dbReference type="Pfam" id="PF00557">
    <property type="entry name" value="Peptidase_M24"/>
    <property type="match status" value="1"/>
</dbReference>
<dbReference type="InterPro" id="IPR001714">
    <property type="entry name" value="Pept_M24_MAP"/>
</dbReference>
<dbReference type="GO" id="GO:0004239">
    <property type="term" value="F:initiator methionyl aminopeptidase activity"/>
    <property type="evidence" value="ECO:0007669"/>
    <property type="project" value="UniProtKB-UniRule"/>
</dbReference>
<dbReference type="PANTHER" id="PTHR43330:SF27">
    <property type="entry name" value="METHIONINE AMINOPEPTIDASE"/>
    <property type="match status" value="1"/>
</dbReference>
<feature type="binding site" evidence="6">
    <location>
        <position position="239"/>
    </location>
    <ligand>
        <name>a divalent metal cation</name>
        <dbReference type="ChEBI" id="CHEBI:60240"/>
        <label>1</label>
    </ligand>
</feature>
<keyword evidence="4 6" id="KW-0479">Metal-binding</keyword>
<comment type="catalytic activity">
    <reaction evidence="6 7">
        <text>Release of N-terminal amino acids, preferentially methionine, from peptides and arylamides.</text>
        <dbReference type="EC" id="3.4.11.18"/>
    </reaction>
</comment>
<dbReference type="Gene3D" id="3.90.230.10">
    <property type="entry name" value="Creatinase/methionine aminopeptidase superfamily"/>
    <property type="match status" value="1"/>
</dbReference>
<dbReference type="AlphaFoldDB" id="D0LMF6"/>
<dbReference type="InterPro" id="IPR002467">
    <property type="entry name" value="Pept_M24A_MAP1"/>
</dbReference>